<accession>N6UXI0</accession>
<evidence type="ECO:0000313" key="2">
    <source>
        <dbReference type="EMBL" id="ENN86385.1"/>
    </source>
</evidence>
<keyword evidence="3" id="KW-1185">Reference proteome</keyword>
<organism evidence="2 3">
    <name type="scientific">Rhizobium freirei PRF 81</name>
    <dbReference type="NCBI Taxonomy" id="363754"/>
    <lineage>
        <taxon>Bacteria</taxon>
        <taxon>Pseudomonadati</taxon>
        <taxon>Pseudomonadota</taxon>
        <taxon>Alphaproteobacteria</taxon>
        <taxon>Hyphomicrobiales</taxon>
        <taxon>Rhizobiaceae</taxon>
        <taxon>Rhizobium/Agrobacterium group</taxon>
        <taxon>Rhizobium</taxon>
    </lineage>
</organism>
<dbReference type="EMBL" id="AQHN01000070">
    <property type="protein sequence ID" value="ENN86385.1"/>
    <property type="molecule type" value="Genomic_DNA"/>
</dbReference>
<evidence type="ECO:0000313" key="3">
    <source>
        <dbReference type="Proteomes" id="UP000012429"/>
    </source>
</evidence>
<dbReference type="STRING" id="363754.RHSP_19756"/>
<gene>
    <name evidence="2" type="ORF">RHSP_19756</name>
</gene>
<protein>
    <submittedName>
        <fullName evidence="2">Uncharacterized protein</fullName>
    </submittedName>
</protein>
<name>N6UXI0_9HYPH</name>
<reference evidence="2 3" key="1">
    <citation type="journal article" date="2012" name="BMC Genomics">
        <title>Genomic basis of broad host range and environmental adaptability of Rhizobium tropici CIAT 899 and Rhizobium sp. PRF 81 which are used in inoculants for common bean (Phaseolus vulgaris L.).</title>
        <authorList>
            <person name="Ormeno-Orrillo E."/>
            <person name="Menna P."/>
            <person name="Almeida L.G."/>
            <person name="Ollero F.J."/>
            <person name="Nicolas M.F."/>
            <person name="Pains Rodrigues E."/>
            <person name="Shigueyoshi Nakatani A."/>
            <person name="Silva Batista J.S."/>
            <person name="Oliveira Chueire L.M."/>
            <person name="Souza R.C."/>
            <person name="Ribeiro Vasconcelos A.T."/>
            <person name="Megias M."/>
            <person name="Hungria M."/>
            <person name="Martinez-Romero E."/>
        </authorList>
    </citation>
    <scope>NUCLEOTIDE SEQUENCE [LARGE SCALE GENOMIC DNA]</scope>
    <source>
        <strain evidence="2 3">PRF 81</strain>
    </source>
</reference>
<sequence>MHSFHPSRPARARTGAAAGSLPQQVVCRRLHRPGPDVHGDARSKSVLSAVLPDGHGRQRLAFRLADRPADDRRRHLFHGQRARAAASLRALQAGAALRPQPCDGGLRNPFLGRGHQPGFRDHRARRLRSRPGTWIGDAHYDDRGAECPASCPSWRRHGDAGFLPLARRPHRRYRLRRHPGLSRAECLRRA</sequence>
<comment type="caution">
    <text evidence="2">The sequence shown here is derived from an EMBL/GenBank/DDBJ whole genome shotgun (WGS) entry which is preliminary data.</text>
</comment>
<evidence type="ECO:0000256" key="1">
    <source>
        <dbReference type="SAM" id="MobiDB-lite"/>
    </source>
</evidence>
<feature type="region of interest" description="Disordered" evidence="1">
    <location>
        <begin position="1"/>
        <end position="23"/>
    </location>
</feature>
<dbReference type="AlphaFoldDB" id="N6UXI0"/>
<feature type="compositionally biased region" description="Low complexity" evidence="1">
    <location>
        <begin position="1"/>
        <end position="20"/>
    </location>
</feature>
<dbReference type="Proteomes" id="UP000012429">
    <property type="component" value="Unassembled WGS sequence"/>
</dbReference>
<proteinExistence type="predicted"/>